<dbReference type="OrthoDB" id="22691at28883"/>
<evidence type="ECO:0000313" key="2">
    <source>
        <dbReference type="Proteomes" id="UP000204170"/>
    </source>
</evidence>
<dbReference type="InterPro" id="IPR035437">
    <property type="entry name" value="SNase_OB-fold_sf"/>
</dbReference>
<name>A0A0K1YA54_9CAUD</name>
<accession>A0A0K1YA54</accession>
<dbReference type="SUPFAM" id="SSF50199">
    <property type="entry name" value="Staphylococcal nuclease"/>
    <property type="match status" value="1"/>
</dbReference>
<sequence length="122" mass="13792">MWDRRAYVEAVKDGDTLKVRLDQGFGDTKSLDLRLYGVFAPESRQPGGKETRDFVLDWLNQNDPDGDEWPFVVTTRRVKADTHEVTTLGRYVGILHDVEGRCLNDDINDFVAENGYGTGIGK</sequence>
<reference evidence="1 2" key="1">
    <citation type="journal article" date="2016" name="Genome Announc.">
        <title>Genome Sequences of Streptomyces Phages Amela and Verse.</title>
        <authorList>
            <person name="Layton S.R."/>
            <person name="Hemenway R.M."/>
            <person name="Munyoki C.M."/>
            <person name="Barnes E.B."/>
            <person name="Barnett S.E."/>
            <person name="Bond A.M."/>
            <person name="Narvaez J.M."/>
            <person name="Sirisakd C.D."/>
            <person name="Smith B.R."/>
            <person name="Swain J."/>
            <person name="Syed O."/>
            <person name="Bowman C.A."/>
            <person name="Russell D.A."/>
            <person name="Bhuiyan S."/>
            <person name="Donegan-Quick R."/>
            <person name="Benjamin R.C."/>
            <person name="Hughes L.E."/>
        </authorList>
    </citation>
    <scope>NUCLEOTIDE SEQUENCE [LARGE SCALE GENOMIC DNA]</scope>
</reference>
<dbReference type="RefSeq" id="YP_009208282.1">
    <property type="nucleotide sequence ID" value="NC_028904.1"/>
</dbReference>
<dbReference type="Proteomes" id="UP000204170">
    <property type="component" value="Segment"/>
</dbReference>
<dbReference type="EMBL" id="KT186228">
    <property type="protein sequence ID" value="AKY03759.1"/>
    <property type="molecule type" value="Genomic_DNA"/>
</dbReference>
<keyword evidence="2" id="KW-1185">Reference proteome</keyword>
<dbReference type="Gene3D" id="2.40.50.90">
    <property type="match status" value="1"/>
</dbReference>
<evidence type="ECO:0000313" key="1">
    <source>
        <dbReference type="EMBL" id="AKY03759.1"/>
    </source>
</evidence>
<organism evidence="1 2">
    <name type="scientific">Streptomyces phage Amela</name>
    <dbReference type="NCBI Taxonomy" id="1673877"/>
    <lineage>
        <taxon>Viruses</taxon>
        <taxon>Duplodnaviria</taxon>
        <taxon>Heunggongvirae</taxon>
        <taxon>Uroviricota</taxon>
        <taxon>Caudoviricetes</taxon>
        <taxon>Arquatrovirinae</taxon>
        <taxon>Camvirus</taxon>
        <taxon>Camvirus amela</taxon>
    </lineage>
</organism>
<dbReference type="KEGG" id="vg:26634813"/>
<proteinExistence type="predicted"/>
<dbReference type="GeneID" id="26634813"/>
<gene>
    <name evidence="1" type="ORF">SEA_AMELA_4</name>
</gene>
<protein>
    <submittedName>
        <fullName evidence="1">Nuclease</fullName>
    </submittedName>
</protein>